<feature type="compositionally biased region" description="Pro residues" evidence="1">
    <location>
        <begin position="1"/>
        <end position="14"/>
    </location>
</feature>
<reference evidence="2" key="1">
    <citation type="submission" date="2014-09" db="EMBL/GenBank/DDBJ databases">
        <authorList>
            <person name="Magalhaes I.L.F."/>
            <person name="Oliveira U."/>
            <person name="Santos F.R."/>
            <person name="Vidigal T.H.D.A."/>
            <person name="Brescovit A.D."/>
            <person name="Santos A.J."/>
        </authorList>
    </citation>
    <scope>NUCLEOTIDE SEQUENCE</scope>
    <source>
        <tissue evidence="2">Shoot tissue taken approximately 20 cm above the soil surface</tissue>
    </source>
</reference>
<organism evidence="2">
    <name type="scientific">Arundo donax</name>
    <name type="common">Giant reed</name>
    <name type="synonym">Donax arundinaceus</name>
    <dbReference type="NCBI Taxonomy" id="35708"/>
    <lineage>
        <taxon>Eukaryota</taxon>
        <taxon>Viridiplantae</taxon>
        <taxon>Streptophyta</taxon>
        <taxon>Embryophyta</taxon>
        <taxon>Tracheophyta</taxon>
        <taxon>Spermatophyta</taxon>
        <taxon>Magnoliopsida</taxon>
        <taxon>Liliopsida</taxon>
        <taxon>Poales</taxon>
        <taxon>Poaceae</taxon>
        <taxon>PACMAD clade</taxon>
        <taxon>Arundinoideae</taxon>
        <taxon>Arundineae</taxon>
        <taxon>Arundo</taxon>
    </lineage>
</organism>
<protein>
    <submittedName>
        <fullName evidence="2">Uncharacterized protein</fullName>
    </submittedName>
</protein>
<evidence type="ECO:0000256" key="1">
    <source>
        <dbReference type="SAM" id="MobiDB-lite"/>
    </source>
</evidence>
<dbReference type="AlphaFoldDB" id="A0A0A9E6H5"/>
<dbReference type="EMBL" id="GBRH01201491">
    <property type="protein sequence ID" value="JAD96404.1"/>
    <property type="molecule type" value="Transcribed_RNA"/>
</dbReference>
<reference evidence="2" key="2">
    <citation type="journal article" date="2015" name="Data Brief">
        <title>Shoot transcriptome of the giant reed, Arundo donax.</title>
        <authorList>
            <person name="Barrero R.A."/>
            <person name="Guerrero F.D."/>
            <person name="Moolhuijzen P."/>
            <person name="Goolsby J.A."/>
            <person name="Tidwell J."/>
            <person name="Bellgard S.E."/>
            <person name="Bellgard M.I."/>
        </authorList>
    </citation>
    <scope>NUCLEOTIDE SEQUENCE</scope>
    <source>
        <tissue evidence="2">Shoot tissue taken approximately 20 cm above the soil surface</tissue>
    </source>
</reference>
<feature type="compositionally biased region" description="Basic and acidic residues" evidence="1">
    <location>
        <begin position="42"/>
        <end position="53"/>
    </location>
</feature>
<proteinExistence type="predicted"/>
<evidence type="ECO:0000313" key="2">
    <source>
        <dbReference type="EMBL" id="JAD96404.1"/>
    </source>
</evidence>
<feature type="region of interest" description="Disordered" evidence="1">
    <location>
        <begin position="1"/>
        <end position="53"/>
    </location>
</feature>
<name>A0A0A9E6H5_ARUDO</name>
<feature type="compositionally biased region" description="Basic and acidic residues" evidence="1">
    <location>
        <begin position="20"/>
        <end position="29"/>
    </location>
</feature>
<accession>A0A0A9E6H5</accession>
<sequence>MSPAALPAPPPPTQTQPAEKAPKPNLERLRNRRVGGGIWGGREGRVARTEERR</sequence>